<dbReference type="SUPFAM" id="SSF53218">
    <property type="entry name" value="Molybdenum cofactor biosynthesis proteins"/>
    <property type="match status" value="1"/>
</dbReference>
<evidence type="ECO:0000256" key="4">
    <source>
        <dbReference type="ARBA" id="ARBA00010763"/>
    </source>
</evidence>
<dbReference type="Gene3D" id="2.40.340.10">
    <property type="entry name" value="MoeA, C-terminal, domain IV"/>
    <property type="match status" value="1"/>
</dbReference>
<dbReference type="FunFam" id="3.40.980.10:FF:000004">
    <property type="entry name" value="Molybdopterin molybdenumtransferase"/>
    <property type="match status" value="1"/>
</dbReference>
<sequence>MTQLTDIDAALAWLLVRATPLAETEPCALLRARGRILAAPVVATLDVPPHDNSAMDGYAVRSSECTDVALPVSQRIPAGSQPAPLEPGTVARIFTGAPVPAGCDAVVMQEETLQEEDGRVRFTRPVRAGQNIRCAGEDIAAGAVILPAGSPLSASDLGLAASIGQATVEVVRPLRVAVFFTGDELVEPGQALGAAQIYNSNRYWLVPALEALGCTVCDLGIVPDTLEATRAALRQAAGSCDVIMTCGGVSVGEEDHVRSAVEAEGRLDLWKLAIKPGKPFACGSVGSADFIGLPGNPVSGFVTFATLVRPFLLRRAGLAEDRLHPRVMRLPVAFDWLRPDPKRTEYLRVRIVTGETGQRLEKFPHQGSGVLASCAWAHGLARVAPGQVLAAGDLIEFMPFPEGI</sequence>
<dbReference type="Gene3D" id="3.90.105.10">
    <property type="entry name" value="Molybdopterin biosynthesis moea protein, domain 2"/>
    <property type="match status" value="1"/>
</dbReference>
<evidence type="ECO:0000256" key="8">
    <source>
        <dbReference type="ARBA" id="ARBA00022842"/>
    </source>
</evidence>
<organism evidence="13 14">
    <name type="scientific">Gulbenkiania indica</name>
    <dbReference type="NCBI Taxonomy" id="375574"/>
    <lineage>
        <taxon>Bacteria</taxon>
        <taxon>Pseudomonadati</taxon>
        <taxon>Pseudomonadota</taxon>
        <taxon>Betaproteobacteria</taxon>
        <taxon>Neisseriales</taxon>
        <taxon>Chromobacteriaceae</taxon>
        <taxon>Gulbenkiania</taxon>
    </lineage>
</organism>
<dbReference type="PANTHER" id="PTHR10192">
    <property type="entry name" value="MOLYBDOPTERIN BIOSYNTHESIS PROTEIN"/>
    <property type="match status" value="1"/>
</dbReference>
<comment type="cofactor">
    <cofactor evidence="1 11">
        <name>Mg(2+)</name>
        <dbReference type="ChEBI" id="CHEBI:18420"/>
    </cofactor>
</comment>
<dbReference type="CDD" id="cd00887">
    <property type="entry name" value="MoeA"/>
    <property type="match status" value="1"/>
</dbReference>
<dbReference type="SUPFAM" id="SSF63882">
    <property type="entry name" value="MoeA N-terminal region -like"/>
    <property type="match status" value="1"/>
</dbReference>
<name>A0A0K6GVW3_9NEIS</name>
<protein>
    <recommendedName>
        <fullName evidence="11">Molybdopterin molybdenumtransferase</fullName>
        <ecNumber evidence="11">2.10.1.1</ecNumber>
    </recommendedName>
</protein>
<dbReference type="RefSeq" id="WP_055433753.1">
    <property type="nucleotide sequence ID" value="NZ_CYHA01000002.1"/>
</dbReference>
<dbReference type="Pfam" id="PF00994">
    <property type="entry name" value="MoCF_biosynth"/>
    <property type="match status" value="1"/>
</dbReference>
<dbReference type="EC" id="2.10.1.1" evidence="11"/>
<dbReference type="SUPFAM" id="SSF63867">
    <property type="entry name" value="MoeA C-terminal domain-like"/>
    <property type="match status" value="1"/>
</dbReference>
<dbReference type="NCBIfam" id="TIGR00177">
    <property type="entry name" value="molyb_syn"/>
    <property type="match status" value="1"/>
</dbReference>
<evidence type="ECO:0000259" key="12">
    <source>
        <dbReference type="SMART" id="SM00852"/>
    </source>
</evidence>
<dbReference type="SMART" id="SM00852">
    <property type="entry name" value="MoCF_biosynth"/>
    <property type="match status" value="1"/>
</dbReference>
<dbReference type="FunFam" id="2.170.190.11:FF:000001">
    <property type="entry name" value="Molybdopterin molybdenumtransferase"/>
    <property type="match status" value="1"/>
</dbReference>
<dbReference type="Pfam" id="PF03453">
    <property type="entry name" value="MoeA_N"/>
    <property type="match status" value="1"/>
</dbReference>
<dbReference type="EMBL" id="CYHA01000002">
    <property type="protein sequence ID" value="CUA82876.1"/>
    <property type="molecule type" value="Genomic_DNA"/>
</dbReference>
<evidence type="ECO:0000256" key="2">
    <source>
        <dbReference type="ARBA" id="ARBA00002901"/>
    </source>
</evidence>
<dbReference type="OrthoDB" id="9804758at2"/>
<keyword evidence="7 11" id="KW-0479">Metal-binding</keyword>
<dbReference type="Gene3D" id="2.170.190.11">
    <property type="entry name" value="Molybdopterin biosynthesis moea protein, domain 3"/>
    <property type="match status" value="1"/>
</dbReference>
<dbReference type="Proteomes" id="UP000243535">
    <property type="component" value="Unassembled WGS sequence"/>
</dbReference>
<accession>A0A0K6GVW3</accession>
<comment type="function">
    <text evidence="2 11">Catalyzes the insertion of molybdate into adenylated molybdopterin with the concomitant release of AMP.</text>
</comment>
<keyword evidence="8 11" id="KW-0460">Magnesium</keyword>
<evidence type="ECO:0000256" key="1">
    <source>
        <dbReference type="ARBA" id="ARBA00001946"/>
    </source>
</evidence>
<evidence type="ECO:0000256" key="11">
    <source>
        <dbReference type="RuleBase" id="RU365090"/>
    </source>
</evidence>
<comment type="catalytic activity">
    <reaction evidence="10">
        <text>adenylyl-molybdopterin + molybdate = Mo-molybdopterin + AMP + H(+)</text>
        <dbReference type="Rhea" id="RHEA:35047"/>
        <dbReference type="ChEBI" id="CHEBI:15378"/>
        <dbReference type="ChEBI" id="CHEBI:36264"/>
        <dbReference type="ChEBI" id="CHEBI:62727"/>
        <dbReference type="ChEBI" id="CHEBI:71302"/>
        <dbReference type="ChEBI" id="CHEBI:456215"/>
        <dbReference type="EC" id="2.10.1.1"/>
    </reaction>
</comment>
<dbReference type="InterPro" id="IPR036688">
    <property type="entry name" value="MoeA_C_domain_IV_sf"/>
</dbReference>
<dbReference type="InterPro" id="IPR005111">
    <property type="entry name" value="MoeA_C_domain_IV"/>
</dbReference>
<reference evidence="14" key="1">
    <citation type="submission" date="2015-08" db="EMBL/GenBank/DDBJ databases">
        <authorList>
            <person name="Varghese N."/>
        </authorList>
    </citation>
    <scope>NUCLEOTIDE SEQUENCE [LARGE SCALE GENOMIC DNA]</scope>
    <source>
        <strain evidence="14">DSM 17901</strain>
    </source>
</reference>
<dbReference type="STRING" id="375574.GCA_001418035_01293"/>
<keyword evidence="9 11" id="KW-0501">Molybdenum cofactor biosynthesis</keyword>
<dbReference type="GO" id="GO:0046872">
    <property type="term" value="F:metal ion binding"/>
    <property type="evidence" value="ECO:0007669"/>
    <property type="project" value="UniProtKB-UniRule"/>
</dbReference>
<evidence type="ECO:0000256" key="7">
    <source>
        <dbReference type="ARBA" id="ARBA00022723"/>
    </source>
</evidence>
<evidence type="ECO:0000256" key="3">
    <source>
        <dbReference type="ARBA" id="ARBA00005046"/>
    </source>
</evidence>
<dbReference type="GO" id="GO:0061599">
    <property type="term" value="F:molybdopterin molybdotransferase activity"/>
    <property type="evidence" value="ECO:0007669"/>
    <property type="project" value="UniProtKB-UniRule"/>
</dbReference>
<evidence type="ECO:0000256" key="9">
    <source>
        <dbReference type="ARBA" id="ARBA00023150"/>
    </source>
</evidence>
<evidence type="ECO:0000256" key="5">
    <source>
        <dbReference type="ARBA" id="ARBA00022505"/>
    </source>
</evidence>
<dbReference type="InterPro" id="IPR005110">
    <property type="entry name" value="MoeA_linker/N"/>
</dbReference>
<comment type="similarity">
    <text evidence="4 11">Belongs to the MoeA family.</text>
</comment>
<evidence type="ECO:0000256" key="10">
    <source>
        <dbReference type="ARBA" id="ARBA00047317"/>
    </source>
</evidence>
<dbReference type="GO" id="GO:0006777">
    <property type="term" value="P:Mo-molybdopterin cofactor biosynthetic process"/>
    <property type="evidence" value="ECO:0007669"/>
    <property type="project" value="UniProtKB-UniRule"/>
</dbReference>
<dbReference type="Gene3D" id="3.40.980.10">
    <property type="entry name" value="MoaB/Mog-like domain"/>
    <property type="match status" value="1"/>
</dbReference>
<dbReference type="NCBIfam" id="NF045515">
    <property type="entry name" value="Glp_gephyrin"/>
    <property type="match status" value="1"/>
</dbReference>
<dbReference type="InterPro" id="IPR038987">
    <property type="entry name" value="MoeA-like"/>
</dbReference>
<dbReference type="UniPathway" id="UPA00344"/>
<feature type="domain" description="MoaB/Mog" evidence="12">
    <location>
        <begin position="177"/>
        <end position="314"/>
    </location>
</feature>
<dbReference type="InterPro" id="IPR001453">
    <property type="entry name" value="MoaB/Mog_dom"/>
</dbReference>
<gene>
    <name evidence="13" type="ORF">Ga0061063_1502</name>
</gene>
<keyword evidence="6 11" id="KW-0808">Transferase</keyword>
<dbReference type="AlphaFoldDB" id="A0A0K6GVW3"/>
<dbReference type="GO" id="GO:0005829">
    <property type="term" value="C:cytosol"/>
    <property type="evidence" value="ECO:0007669"/>
    <property type="project" value="TreeGrafter"/>
</dbReference>
<dbReference type="InterPro" id="IPR036425">
    <property type="entry name" value="MoaB/Mog-like_dom_sf"/>
</dbReference>
<evidence type="ECO:0000313" key="13">
    <source>
        <dbReference type="EMBL" id="CUA82876.1"/>
    </source>
</evidence>
<comment type="pathway">
    <text evidence="3 11">Cofactor biosynthesis; molybdopterin biosynthesis.</text>
</comment>
<keyword evidence="5 11" id="KW-0500">Molybdenum</keyword>
<keyword evidence="14" id="KW-1185">Reference proteome</keyword>
<proteinExistence type="inferred from homology"/>
<dbReference type="PANTHER" id="PTHR10192:SF5">
    <property type="entry name" value="GEPHYRIN"/>
    <property type="match status" value="1"/>
</dbReference>
<dbReference type="InterPro" id="IPR036135">
    <property type="entry name" value="MoeA_linker/N_sf"/>
</dbReference>
<evidence type="ECO:0000256" key="6">
    <source>
        <dbReference type="ARBA" id="ARBA00022679"/>
    </source>
</evidence>
<evidence type="ECO:0000313" key="14">
    <source>
        <dbReference type="Proteomes" id="UP000243535"/>
    </source>
</evidence>
<dbReference type="Pfam" id="PF03454">
    <property type="entry name" value="MoeA_C"/>
    <property type="match status" value="1"/>
</dbReference>